<feature type="compositionally biased region" description="Polar residues" evidence="1">
    <location>
        <begin position="889"/>
        <end position="937"/>
    </location>
</feature>
<dbReference type="Proteomes" id="UP000664169">
    <property type="component" value="Unassembled WGS sequence"/>
</dbReference>
<feature type="region of interest" description="Disordered" evidence="1">
    <location>
        <begin position="639"/>
        <end position="675"/>
    </location>
</feature>
<feature type="compositionally biased region" description="Polar residues" evidence="1">
    <location>
        <begin position="229"/>
        <end position="254"/>
    </location>
</feature>
<feature type="compositionally biased region" description="Polar residues" evidence="1">
    <location>
        <begin position="1101"/>
        <end position="1118"/>
    </location>
</feature>
<feature type="compositionally biased region" description="Polar residues" evidence="1">
    <location>
        <begin position="733"/>
        <end position="747"/>
    </location>
</feature>
<feature type="region of interest" description="Disordered" evidence="1">
    <location>
        <begin position="995"/>
        <end position="1171"/>
    </location>
</feature>
<protein>
    <recommendedName>
        <fullName evidence="4">GPI-anchored cell surface glycoprotein</fullName>
    </recommendedName>
</protein>
<name>A0A8H3EPA4_9LECA</name>
<feature type="compositionally biased region" description="Basic and acidic residues" evidence="1">
    <location>
        <begin position="639"/>
        <end position="651"/>
    </location>
</feature>
<dbReference type="EMBL" id="CAJPDQ010000003">
    <property type="protein sequence ID" value="CAF9906486.1"/>
    <property type="molecule type" value="Genomic_DNA"/>
</dbReference>
<feature type="compositionally biased region" description="Polar residues" evidence="1">
    <location>
        <begin position="995"/>
        <end position="1007"/>
    </location>
</feature>
<feature type="compositionally biased region" description="Polar residues" evidence="1">
    <location>
        <begin position="348"/>
        <end position="359"/>
    </location>
</feature>
<evidence type="ECO:0000313" key="3">
    <source>
        <dbReference type="Proteomes" id="UP000664169"/>
    </source>
</evidence>
<feature type="compositionally biased region" description="Polar residues" evidence="1">
    <location>
        <begin position="434"/>
        <end position="448"/>
    </location>
</feature>
<feature type="compositionally biased region" description="Polar residues" evidence="1">
    <location>
        <begin position="1135"/>
        <end position="1149"/>
    </location>
</feature>
<sequence length="1311" mass="142951">MSLNGLDTVQVSQVYESTIAEAGGWFLLHYITRDEVDVYKFGSAGSSEFREAIEQYEEKSPLYGLLVYRRKRVLLKYVPEGTSRLLQARLTVHLQSVIERFSHDALLSLEAAAELTDTALSSSVSALKTSGSIRSLNSLKKRPLTEIAEDASEIPISDTQPSTPIETPSSDSDNLIPLSATTEKSINSEDKESTSTTKAIRGPDDDFMNNGSVTERPSTAVDVPDSQRRPSLTPSDSAHSTGSKSLHSVPTPSSDTFAYLYKPKVKLAPRPVEESRHSSPYVRPTSSLPAGVQIQSRERTTISPVMPPPNSARVTNFSLSPTDRYTNGFVQTHVSNNSPMYDNRPISRGSTTTMPASIRSNEEPTITPEKQRLMKALQKRRQQQKARQLAREGKFDDEDVAVNEGSGHANESDDFAISNPARSTSPQRLEKTLPVTQTSHADQIPSSHQDTEEDTNPSVPDTARPNSTIRAVPLLQDELSASAETESGNPEYLEFLANDPVGSINGTSKNLQHTPLSILQFPNWSESKEHDYNTRHDYNIEHDDSSKTVMMLASANGSEEDNVSVGYDHQMDPQFESYRPLVLDLSQEPALSNMNISVDNEPVLEPPELGTTSSYSGISPQVSTDLKTLETSHGGNEIAQHDAEVPHHDLQETSAETVETADSVDQTPHEQNPPVDITNSINHNAMDDIHVPLYKMPTDAQGVNADSETNAESIPVRTVENDGASLPVSTPWFEQQNCMGSPLSKSDQSGDSKNTRDMHTFTGHRDTEMNSDLIAQPTPTGDQPNHPTISTTRNSTSHSEAPSLSEEDSLLDELDSATVQEATSLKLPRTPPTSFSPTFARQIDAQRDNVLSIDGNQFFPPATISVPSENSQNSPQILESLDASPISPLHSSISESPTRTITPDASASLSQPAGQDDSSPNLPSFSAFGSGSRQSSLSPPPAELERPVSRKSAVSSLISQRIKAFEDKFSAPSSPQQAPTSAVKAQIVTLRKVSLNTPSQQAQSSIQADRAASSSYPTPSPSPHNFAQKLGFGKAVKKENLPKDAVMRDKATKNTKSNSNNGVTDSPPSTSVPPEKPIIQPEVKSMRSIFSSKSRKKKTNGDASSPPLNRESLPSSDTSAHEHSVSPHSNSSESIQPSRAMSSTESLTSDGERKDSKKRAGLLKRLSTMGSSSRRSIAETIIVPVSEQTVTEYQAPETTRNWRSSVTLGELNIQFPDTLLWKRKHVEIDSQGYVVLAPSHAEKHSKAITKRYHVSDFKMPYVPEPDREELPYSVNLDFLDGNTIQCACDSSTGQYRVYHALNAARNAFETA</sequence>
<organism evidence="2 3">
    <name type="scientific">Gomphillus americanus</name>
    <dbReference type="NCBI Taxonomy" id="1940652"/>
    <lineage>
        <taxon>Eukaryota</taxon>
        <taxon>Fungi</taxon>
        <taxon>Dikarya</taxon>
        <taxon>Ascomycota</taxon>
        <taxon>Pezizomycotina</taxon>
        <taxon>Lecanoromycetes</taxon>
        <taxon>OSLEUM clade</taxon>
        <taxon>Ostropomycetidae</taxon>
        <taxon>Ostropales</taxon>
        <taxon>Graphidaceae</taxon>
        <taxon>Gomphilloideae</taxon>
        <taxon>Gomphillus</taxon>
    </lineage>
</organism>
<evidence type="ECO:0008006" key="4">
    <source>
        <dbReference type="Google" id="ProtNLM"/>
    </source>
</evidence>
<feature type="compositionally biased region" description="Low complexity" evidence="1">
    <location>
        <begin position="1054"/>
        <end position="1069"/>
    </location>
</feature>
<dbReference type="SUPFAM" id="SSF55753">
    <property type="entry name" value="Actin depolymerizing proteins"/>
    <property type="match status" value="1"/>
</dbReference>
<evidence type="ECO:0000313" key="2">
    <source>
        <dbReference type="EMBL" id="CAF9906486.1"/>
    </source>
</evidence>
<feature type="compositionally biased region" description="Polar residues" evidence="1">
    <location>
        <begin position="456"/>
        <end position="466"/>
    </location>
</feature>
<comment type="caution">
    <text evidence="2">The sequence shown here is derived from an EMBL/GenBank/DDBJ whole genome shotgun (WGS) entry which is preliminary data.</text>
</comment>
<dbReference type="InterPro" id="IPR029006">
    <property type="entry name" value="ADF-H/Gelsolin-like_dom_sf"/>
</dbReference>
<feature type="compositionally biased region" description="Polar residues" evidence="1">
    <location>
        <begin position="777"/>
        <end position="802"/>
    </location>
</feature>
<reference evidence="2" key="1">
    <citation type="submission" date="2021-03" db="EMBL/GenBank/DDBJ databases">
        <authorList>
            <person name="Tagirdzhanova G."/>
        </authorList>
    </citation>
    <scope>NUCLEOTIDE SEQUENCE</scope>
</reference>
<gene>
    <name evidence="2" type="ORF">GOMPHAMPRED_004737</name>
</gene>
<feature type="region of interest" description="Disordered" evidence="1">
    <location>
        <begin position="333"/>
        <end position="466"/>
    </location>
</feature>
<feature type="region of interest" description="Disordered" evidence="1">
    <location>
        <begin position="269"/>
        <end position="292"/>
    </location>
</feature>
<feature type="compositionally biased region" description="Basic and acidic residues" evidence="1">
    <location>
        <begin position="1036"/>
        <end position="1052"/>
    </location>
</feature>
<feature type="region of interest" description="Disordered" evidence="1">
    <location>
        <begin position="150"/>
        <end position="254"/>
    </location>
</feature>
<feature type="region of interest" description="Disordered" evidence="1">
    <location>
        <begin position="733"/>
        <end position="810"/>
    </location>
</feature>
<feature type="compositionally biased region" description="Basic and acidic residues" evidence="1">
    <location>
        <begin position="748"/>
        <end position="768"/>
    </location>
</feature>
<keyword evidence="3" id="KW-1185">Reference proteome</keyword>
<feature type="region of interest" description="Disordered" evidence="1">
    <location>
        <begin position="886"/>
        <end position="950"/>
    </location>
</feature>
<proteinExistence type="predicted"/>
<feature type="compositionally biased region" description="Polar residues" evidence="1">
    <location>
        <begin position="157"/>
        <end position="185"/>
    </location>
</feature>
<accession>A0A8H3EPA4</accession>
<dbReference type="Gene3D" id="3.40.20.10">
    <property type="entry name" value="Severin"/>
    <property type="match status" value="1"/>
</dbReference>
<evidence type="ECO:0000256" key="1">
    <source>
        <dbReference type="SAM" id="MobiDB-lite"/>
    </source>
</evidence>
<dbReference type="OrthoDB" id="74412at2759"/>